<keyword evidence="4 7" id="KW-0812">Transmembrane</keyword>
<accession>A0A2S8GP09</accession>
<evidence type="ECO:0000256" key="3">
    <source>
        <dbReference type="ARBA" id="ARBA00022475"/>
    </source>
</evidence>
<keyword evidence="7" id="KW-0653">Protein transport</keyword>
<sequence>MKLSSRKRAQKRSISLDMTSMIDVVFLLLIFFIVTASFTKTERDLNTVTKVGEKSSAAQTDLEPALIVLANVDGEWVYQLGSNNLASFDELQEVLDQFPNKSDGAYVRAPDSAPYGKAAAAIQACKNADFPGVSYIPLISM</sequence>
<comment type="caution">
    <text evidence="8">The sequence shown here is derived from an EMBL/GenBank/DDBJ whole genome shotgun (WGS) entry which is preliminary data.</text>
</comment>
<dbReference type="InterPro" id="IPR003400">
    <property type="entry name" value="ExbD"/>
</dbReference>
<dbReference type="GO" id="GO:0022857">
    <property type="term" value="F:transmembrane transporter activity"/>
    <property type="evidence" value="ECO:0007669"/>
    <property type="project" value="InterPro"/>
</dbReference>
<evidence type="ECO:0000256" key="5">
    <source>
        <dbReference type="ARBA" id="ARBA00022989"/>
    </source>
</evidence>
<keyword evidence="7" id="KW-0813">Transport</keyword>
<evidence type="ECO:0000313" key="9">
    <source>
        <dbReference type="Proteomes" id="UP000237819"/>
    </source>
</evidence>
<name>A0A2S8GP09_9BACT</name>
<dbReference type="GO" id="GO:0005886">
    <property type="term" value="C:plasma membrane"/>
    <property type="evidence" value="ECO:0007669"/>
    <property type="project" value="UniProtKB-SubCell"/>
</dbReference>
<protein>
    <recommendedName>
        <fullName evidence="10">Biopolymer transporter ExbD</fullName>
    </recommendedName>
</protein>
<dbReference type="RefSeq" id="WP_105335129.1">
    <property type="nucleotide sequence ID" value="NZ_PUHZ01000010.1"/>
</dbReference>
<evidence type="ECO:0000256" key="1">
    <source>
        <dbReference type="ARBA" id="ARBA00004162"/>
    </source>
</evidence>
<evidence type="ECO:0000256" key="2">
    <source>
        <dbReference type="ARBA" id="ARBA00005811"/>
    </source>
</evidence>
<evidence type="ECO:0000256" key="7">
    <source>
        <dbReference type="RuleBase" id="RU003879"/>
    </source>
</evidence>
<dbReference type="Pfam" id="PF02472">
    <property type="entry name" value="ExbD"/>
    <property type="match status" value="1"/>
</dbReference>
<organism evidence="8 9">
    <name type="scientific">Blastopirellula marina</name>
    <dbReference type="NCBI Taxonomy" id="124"/>
    <lineage>
        <taxon>Bacteria</taxon>
        <taxon>Pseudomonadati</taxon>
        <taxon>Planctomycetota</taxon>
        <taxon>Planctomycetia</taxon>
        <taxon>Pirellulales</taxon>
        <taxon>Pirellulaceae</taxon>
        <taxon>Blastopirellula</taxon>
    </lineage>
</organism>
<keyword evidence="5" id="KW-1133">Transmembrane helix</keyword>
<dbReference type="EMBL" id="PUHZ01000010">
    <property type="protein sequence ID" value="PQO46158.1"/>
    <property type="molecule type" value="Genomic_DNA"/>
</dbReference>
<gene>
    <name evidence="8" type="ORF">C5Y93_09210</name>
</gene>
<evidence type="ECO:0000313" key="8">
    <source>
        <dbReference type="EMBL" id="PQO46158.1"/>
    </source>
</evidence>
<dbReference type="Proteomes" id="UP000237819">
    <property type="component" value="Unassembled WGS sequence"/>
</dbReference>
<dbReference type="PANTHER" id="PTHR30558:SF3">
    <property type="entry name" value="BIOPOLYMER TRANSPORT PROTEIN EXBD-RELATED"/>
    <property type="match status" value="1"/>
</dbReference>
<comment type="similarity">
    <text evidence="2 7">Belongs to the ExbD/TolR family.</text>
</comment>
<dbReference type="OrthoDB" id="276236at2"/>
<dbReference type="GO" id="GO:0015031">
    <property type="term" value="P:protein transport"/>
    <property type="evidence" value="ECO:0007669"/>
    <property type="project" value="UniProtKB-KW"/>
</dbReference>
<evidence type="ECO:0000256" key="6">
    <source>
        <dbReference type="ARBA" id="ARBA00023136"/>
    </source>
</evidence>
<keyword evidence="3" id="KW-1003">Cell membrane</keyword>
<keyword evidence="6" id="KW-0472">Membrane</keyword>
<proteinExistence type="inferred from homology"/>
<comment type="subcellular location">
    <subcellularLocation>
        <location evidence="1">Cell membrane</location>
        <topology evidence="1">Single-pass membrane protein</topology>
    </subcellularLocation>
    <subcellularLocation>
        <location evidence="7">Cell membrane</location>
        <topology evidence="7">Single-pass type II membrane protein</topology>
    </subcellularLocation>
</comment>
<dbReference type="AlphaFoldDB" id="A0A2S8GP09"/>
<evidence type="ECO:0000256" key="4">
    <source>
        <dbReference type="ARBA" id="ARBA00022692"/>
    </source>
</evidence>
<dbReference type="PANTHER" id="PTHR30558">
    <property type="entry name" value="EXBD MEMBRANE COMPONENT OF PMF-DRIVEN MACROMOLECULE IMPORT SYSTEM"/>
    <property type="match status" value="1"/>
</dbReference>
<evidence type="ECO:0008006" key="10">
    <source>
        <dbReference type="Google" id="ProtNLM"/>
    </source>
</evidence>
<reference evidence="8 9" key="1">
    <citation type="submission" date="2018-02" db="EMBL/GenBank/DDBJ databases">
        <title>Comparative genomes isolates from brazilian mangrove.</title>
        <authorList>
            <person name="Araujo J.E."/>
            <person name="Taketani R.G."/>
            <person name="Silva M.C.P."/>
            <person name="Loureco M.V."/>
            <person name="Andreote F.D."/>
        </authorList>
    </citation>
    <scope>NUCLEOTIDE SEQUENCE [LARGE SCALE GENOMIC DNA]</scope>
    <source>
        <strain evidence="8 9">Nap-Phe MGV</strain>
    </source>
</reference>